<feature type="transmembrane region" description="Helical" evidence="19">
    <location>
        <begin position="79"/>
        <end position="95"/>
    </location>
</feature>
<proteinExistence type="inferred from homology"/>
<comment type="caution">
    <text evidence="20">The sequence shown here is derived from an EMBL/GenBank/DDBJ whole genome shotgun (WGS) entry which is preliminary data.</text>
</comment>
<feature type="transmembrane region" description="Helical" evidence="19">
    <location>
        <begin position="177"/>
        <end position="201"/>
    </location>
</feature>
<keyword evidence="16" id="KW-0594">Phospholipid biosynthesis</keyword>
<evidence type="ECO:0000256" key="4">
    <source>
        <dbReference type="ARBA" id="ARBA00005189"/>
    </source>
</evidence>
<keyword evidence="14" id="KW-0443">Lipid metabolism</keyword>
<dbReference type="EC" id="2.7.7.41" evidence="6 18"/>
<evidence type="ECO:0000256" key="8">
    <source>
        <dbReference type="ARBA" id="ARBA00022475"/>
    </source>
</evidence>
<keyword evidence="11 18" id="KW-0812">Transmembrane</keyword>
<evidence type="ECO:0000256" key="3">
    <source>
        <dbReference type="ARBA" id="ARBA00005119"/>
    </source>
</evidence>
<dbReference type="Proteomes" id="UP000440498">
    <property type="component" value="Unassembled WGS sequence"/>
</dbReference>
<dbReference type="EMBL" id="WHUG01000001">
    <property type="protein sequence ID" value="MQA36619.1"/>
    <property type="molecule type" value="Genomic_DNA"/>
</dbReference>
<dbReference type="AlphaFoldDB" id="A0A6A7MVZ8"/>
<dbReference type="PROSITE" id="PS01315">
    <property type="entry name" value="CDS"/>
    <property type="match status" value="1"/>
</dbReference>
<feature type="transmembrane region" description="Helical" evidence="19">
    <location>
        <begin position="6"/>
        <end position="36"/>
    </location>
</feature>
<keyword evidence="10 18" id="KW-0808">Transferase</keyword>
<evidence type="ECO:0000256" key="9">
    <source>
        <dbReference type="ARBA" id="ARBA00022516"/>
    </source>
</evidence>
<keyword evidence="21" id="KW-1185">Reference proteome</keyword>
<evidence type="ECO:0000256" key="1">
    <source>
        <dbReference type="ARBA" id="ARBA00001698"/>
    </source>
</evidence>
<comment type="pathway">
    <text evidence="4">Lipid metabolism.</text>
</comment>
<organism evidence="20 21">
    <name type="scientific">Rugamonas aquatica</name>
    <dbReference type="NCBI Taxonomy" id="2743357"/>
    <lineage>
        <taxon>Bacteria</taxon>
        <taxon>Pseudomonadati</taxon>
        <taxon>Pseudomonadota</taxon>
        <taxon>Betaproteobacteria</taxon>
        <taxon>Burkholderiales</taxon>
        <taxon>Oxalobacteraceae</taxon>
        <taxon>Telluria group</taxon>
        <taxon>Rugamonas</taxon>
    </lineage>
</organism>
<keyword evidence="17" id="KW-1208">Phospholipid metabolism</keyword>
<feature type="transmembrane region" description="Helical" evidence="19">
    <location>
        <begin position="213"/>
        <end position="235"/>
    </location>
</feature>
<dbReference type="GO" id="GO:0005886">
    <property type="term" value="C:plasma membrane"/>
    <property type="evidence" value="ECO:0007669"/>
    <property type="project" value="UniProtKB-SubCell"/>
</dbReference>
<keyword evidence="8" id="KW-1003">Cell membrane</keyword>
<dbReference type="RefSeq" id="WP_152836017.1">
    <property type="nucleotide sequence ID" value="NZ_WHUG01000001.1"/>
</dbReference>
<dbReference type="PANTHER" id="PTHR46382:SF1">
    <property type="entry name" value="PHOSPHATIDATE CYTIDYLYLTRANSFERASE"/>
    <property type="match status" value="1"/>
</dbReference>
<gene>
    <name evidence="20" type="ORF">GEV02_00535</name>
</gene>
<accession>A0A6A7MVZ8</accession>
<evidence type="ECO:0000256" key="15">
    <source>
        <dbReference type="ARBA" id="ARBA00023136"/>
    </source>
</evidence>
<evidence type="ECO:0000256" key="16">
    <source>
        <dbReference type="ARBA" id="ARBA00023209"/>
    </source>
</evidence>
<keyword evidence="15 19" id="KW-0472">Membrane</keyword>
<protein>
    <recommendedName>
        <fullName evidence="7 18">Phosphatidate cytidylyltransferase</fullName>
        <ecNumber evidence="6 18">2.7.7.41</ecNumber>
    </recommendedName>
</protein>
<keyword evidence="9" id="KW-0444">Lipid biosynthesis</keyword>
<feature type="transmembrane region" description="Helical" evidence="19">
    <location>
        <begin position="137"/>
        <end position="156"/>
    </location>
</feature>
<keyword evidence="12 18" id="KW-0548">Nucleotidyltransferase</keyword>
<dbReference type="Pfam" id="PF01148">
    <property type="entry name" value="CTP_transf_1"/>
    <property type="match status" value="1"/>
</dbReference>
<evidence type="ECO:0000256" key="19">
    <source>
        <dbReference type="SAM" id="Phobius"/>
    </source>
</evidence>
<dbReference type="InterPro" id="IPR000374">
    <property type="entry name" value="PC_trans"/>
</dbReference>
<feature type="transmembrane region" description="Helical" evidence="19">
    <location>
        <begin position="56"/>
        <end position="73"/>
    </location>
</feature>
<evidence type="ECO:0000256" key="14">
    <source>
        <dbReference type="ARBA" id="ARBA00023098"/>
    </source>
</evidence>
<evidence type="ECO:0000256" key="11">
    <source>
        <dbReference type="ARBA" id="ARBA00022692"/>
    </source>
</evidence>
<evidence type="ECO:0000256" key="7">
    <source>
        <dbReference type="ARBA" id="ARBA00019373"/>
    </source>
</evidence>
<evidence type="ECO:0000256" key="6">
    <source>
        <dbReference type="ARBA" id="ARBA00012487"/>
    </source>
</evidence>
<dbReference type="UniPathway" id="UPA00557">
    <property type="reaction ID" value="UER00614"/>
</dbReference>
<evidence type="ECO:0000256" key="13">
    <source>
        <dbReference type="ARBA" id="ARBA00022989"/>
    </source>
</evidence>
<comment type="similarity">
    <text evidence="5 18">Belongs to the CDS family.</text>
</comment>
<comment type="pathway">
    <text evidence="3 18">Phospholipid metabolism; CDP-diacylglycerol biosynthesis; CDP-diacylglycerol from sn-glycerol 3-phosphate: step 3/3.</text>
</comment>
<evidence type="ECO:0000256" key="2">
    <source>
        <dbReference type="ARBA" id="ARBA00004651"/>
    </source>
</evidence>
<evidence type="ECO:0000256" key="10">
    <source>
        <dbReference type="ARBA" id="ARBA00022679"/>
    </source>
</evidence>
<evidence type="ECO:0000313" key="21">
    <source>
        <dbReference type="Proteomes" id="UP000440498"/>
    </source>
</evidence>
<evidence type="ECO:0000256" key="5">
    <source>
        <dbReference type="ARBA" id="ARBA00010185"/>
    </source>
</evidence>
<evidence type="ECO:0000256" key="17">
    <source>
        <dbReference type="ARBA" id="ARBA00023264"/>
    </source>
</evidence>
<name>A0A6A7MVZ8_9BURK</name>
<sequence length="279" mass="29469">MLKTRIITAVILLAVLLPVLFFNYFPAFAVVVTLFVGAAMWEGARLFGLAEMRARLVGIAGAVLFAVLLTHAAKPGAVNALYGAACLLWLIRYAPSLGLGLPPLGGAANWSLAITFSFAVFACFFAIVGLYQHSPLYLLSVMVLVWIADIGAYFSGKAFGKRKLAPSISPGKSWEGAIGGGVAVLAISSLSIVLAAGAPWLQDTFAYQLQARFGWTLALLVLLLIVAASVIGDLFESQLKRRAGIKDSSNLLPGHGGVLDRIDALIPVLPLAALIGSWF</sequence>
<dbReference type="GO" id="GO:0004605">
    <property type="term" value="F:phosphatidate cytidylyltransferase activity"/>
    <property type="evidence" value="ECO:0007669"/>
    <property type="project" value="UniProtKB-EC"/>
</dbReference>
<evidence type="ECO:0000256" key="12">
    <source>
        <dbReference type="ARBA" id="ARBA00022695"/>
    </source>
</evidence>
<comment type="catalytic activity">
    <reaction evidence="1 18">
        <text>a 1,2-diacyl-sn-glycero-3-phosphate + CTP + H(+) = a CDP-1,2-diacyl-sn-glycerol + diphosphate</text>
        <dbReference type="Rhea" id="RHEA:16229"/>
        <dbReference type="ChEBI" id="CHEBI:15378"/>
        <dbReference type="ChEBI" id="CHEBI:33019"/>
        <dbReference type="ChEBI" id="CHEBI:37563"/>
        <dbReference type="ChEBI" id="CHEBI:58332"/>
        <dbReference type="ChEBI" id="CHEBI:58608"/>
        <dbReference type="EC" id="2.7.7.41"/>
    </reaction>
</comment>
<feature type="transmembrane region" description="Helical" evidence="19">
    <location>
        <begin position="107"/>
        <end position="131"/>
    </location>
</feature>
<evidence type="ECO:0000313" key="20">
    <source>
        <dbReference type="EMBL" id="MQA36619.1"/>
    </source>
</evidence>
<keyword evidence="13 19" id="KW-1133">Transmembrane helix</keyword>
<evidence type="ECO:0000256" key="18">
    <source>
        <dbReference type="RuleBase" id="RU003938"/>
    </source>
</evidence>
<comment type="subcellular location">
    <subcellularLocation>
        <location evidence="2">Cell membrane</location>
        <topology evidence="2">Multi-pass membrane protein</topology>
    </subcellularLocation>
</comment>
<dbReference type="GO" id="GO:0016024">
    <property type="term" value="P:CDP-diacylglycerol biosynthetic process"/>
    <property type="evidence" value="ECO:0007669"/>
    <property type="project" value="UniProtKB-UniPathway"/>
</dbReference>
<dbReference type="PANTHER" id="PTHR46382">
    <property type="entry name" value="PHOSPHATIDATE CYTIDYLYLTRANSFERASE"/>
    <property type="match status" value="1"/>
</dbReference>
<reference evidence="20 21" key="1">
    <citation type="submission" date="2019-10" db="EMBL/GenBank/DDBJ databases">
        <title>Two novel species isolated from a subtropical stream in China.</title>
        <authorList>
            <person name="Lu H."/>
        </authorList>
    </citation>
    <scope>NUCLEOTIDE SEQUENCE [LARGE SCALE GENOMIC DNA]</scope>
    <source>
        <strain evidence="20 21">FT29W</strain>
    </source>
</reference>